<proteinExistence type="predicted"/>
<reference evidence="1 2" key="1">
    <citation type="journal article" date="2019" name="ISME J.">
        <title>Candidatus Macondimonas diazotrophica, a novel gammaproteobacterial genus dominating crude-oil-contaminated coastal sediments.</title>
        <authorList>
            <person name="Karthikeyan S."/>
            <person name="Konstantinidis K."/>
        </authorList>
    </citation>
    <scope>NUCLEOTIDE SEQUENCE [LARGE SCALE GENOMIC DNA]</scope>
    <source>
        <strain evidence="1 2">KTK01</strain>
    </source>
</reference>
<keyword evidence="2" id="KW-1185">Reference proteome</keyword>
<dbReference type="RefSeq" id="WP_135282566.1">
    <property type="nucleotide sequence ID" value="NZ_SRIO01000017.1"/>
</dbReference>
<comment type="caution">
    <text evidence="1">The sequence shown here is derived from an EMBL/GenBank/DDBJ whole genome shotgun (WGS) entry which is preliminary data.</text>
</comment>
<dbReference type="AlphaFoldDB" id="A0A4Z0F820"/>
<sequence length="201" mass="21850">MSNVNLIPQVQKASSYFHKVSAKNSPRYGQKRENLEWQYAGFEPSCPEAKAINAAIEAFGRKLLLENGDNWDFQPTPENCNLEALVQSLDAERGGWSRVLTKVTLDAAGSYYFSASIRLLGKDQAAATAGSRIIREKCKAAAGNPAVADAMMNNIEALVAAVADSEDSEEMEQLAEHAPVFEKLLELLAECRNVTVDAAAL</sequence>
<gene>
    <name evidence="1" type="ORF">E4680_11505</name>
</gene>
<protein>
    <submittedName>
        <fullName evidence="1">Uncharacterized protein</fullName>
    </submittedName>
</protein>
<accession>A0A4Z0F820</accession>
<evidence type="ECO:0000313" key="2">
    <source>
        <dbReference type="Proteomes" id="UP000297890"/>
    </source>
</evidence>
<name>A0A4Z0F820_9GAMM</name>
<organism evidence="1 2">
    <name type="scientific">Candidatus Macondimonas diazotrophica</name>
    <dbReference type="NCBI Taxonomy" id="2305248"/>
    <lineage>
        <taxon>Bacteria</taxon>
        <taxon>Pseudomonadati</taxon>
        <taxon>Pseudomonadota</taxon>
        <taxon>Gammaproteobacteria</taxon>
        <taxon>Chromatiales</taxon>
        <taxon>Ectothiorhodospiraceae</taxon>
        <taxon>Candidatus Macondimonas</taxon>
    </lineage>
</organism>
<dbReference type="EMBL" id="SRIO01000017">
    <property type="protein sequence ID" value="TFZ81689.1"/>
    <property type="molecule type" value="Genomic_DNA"/>
</dbReference>
<dbReference type="Proteomes" id="UP000297890">
    <property type="component" value="Unassembled WGS sequence"/>
</dbReference>
<evidence type="ECO:0000313" key="1">
    <source>
        <dbReference type="EMBL" id="TFZ81689.1"/>
    </source>
</evidence>